<protein>
    <submittedName>
        <fullName evidence="2">Nuclear transport factor 2 family protein</fullName>
    </submittedName>
</protein>
<organism evidence="2 3">
    <name type="scientific">Halioglobus maricola</name>
    <dbReference type="NCBI Taxonomy" id="2601894"/>
    <lineage>
        <taxon>Bacteria</taxon>
        <taxon>Pseudomonadati</taxon>
        <taxon>Pseudomonadota</taxon>
        <taxon>Gammaproteobacteria</taxon>
        <taxon>Cellvibrionales</taxon>
        <taxon>Halieaceae</taxon>
        <taxon>Halioglobus</taxon>
    </lineage>
</organism>
<dbReference type="EMBL" id="CP036422">
    <property type="protein sequence ID" value="QFU77270.1"/>
    <property type="molecule type" value="Genomic_DNA"/>
</dbReference>
<evidence type="ECO:0000313" key="2">
    <source>
        <dbReference type="EMBL" id="QFU77270.1"/>
    </source>
</evidence>
<evidence type="ECO:0000259" key="1">
    <source>
        <dbReference type="Pfam" id="PF13577"/>
    </source>
</evidence>
<dbReference type="SUPFAM" id="SSF54427">
    <property type="entry name" value="NTF2-like"/>
    <property type="match status" value="1"/>
</dbReference>
<name>A0A5P9NN69_9GAMM</name>
<dbReference type="Proteomes" id="UP000326287">
    <property type="component" value="Chromosome"/>
</dbReference>
<dbReference type="OrthoDB" id="7605094at2"/>
<dbReference type="RefSeq" id="WP_153240415.1">
    <property type="nucleotide sequence ID" value="NZ_CP036422.1"/>
</dbReference>
<feature type="domain" description="SnoaL-like" evidence="1">
    <location>
        <begin position="4"/>
        <end position="125"/>
    </location>
</feature>
<reference evidence="2 3" key="1">
    <citation type="submission" date="2019-02" db="EMBL/GenBank/DDBJ databases">
        <authorList>
            <person name="Li S.-H."/>
        </authorList>
    </citation>
    <scope>NUCLEOTIDE SEQUENCE [LARGE SCALE GENOMIC DNA]</scope>
    <source>
        <strain evidence="2 3">IMCC14385</strain>
    </source>
</reference>
<sequence>MSPEREIENLIYRYAELIDDGDMDTLAGLFSRARFLDPSGEVQGEGSRAIGAIYRAFTRVFPEGTPRTHHVTTNVIIEVANQTAEARSYFTVFQATSGLPLQPIIAGRYHDTFALDANGWYFTSRQVFSRLAGDLSEHLLGPIPEG</sequence>
<proteinExistence type="predicted"/>
<dbReference type="InterPro" id="IPR037401">
    <property type="entry name" value="SnoaL-like"/>
</dbReference>
<accession>A0A5P9NN69</accession>
<dbReference type="CDD" id="cd00531">
    <property type="entry name" value="NTF2_like"/>
    <property type="match status" value="1"/>
</dbReference>
<dbReference type="KEGG" id="halc:EY643_17275"/>
<dbReference type="InterPro" id="IPR032710">
    <property type="entry name" value="NTF2-like_dom_sf"/>
</dbReference>
<dbReference type="Pfam" id="PF13577">
    <property type="entry name" value="SnoaL_4"/>
    <property type="match status" value="1"/>
</dbReference>
<dbReference type="Gene3D" id="3.10.450.50">
    <property type="match status" value="1"/>
</dbReference>
<dbReference type="AlphaFoldDB" id="A0A5P9NN69"/>
<keyword evidence="3" id="KW-1185">Reference proteome</keyword>
<evidence type="ECO:0000313" key="3">
    <source>
        <dbReference type="Proteomes" id="UP000326287"/>
    </source>
</evidence>
<gene>
    <name evidence="2" type="ORF">EY643_17275</name>
</gene>